<name>A0A382F5B4_9ZZZZ</name>
<evidence type="ECO:0000313" key="2">
    <source>
        <dbReference type="EMBL" id="SVB58208.1"/>
    </source>
</evidence>
<sequence length="459" mass="51518">MEVIMTKRTKKLISADSSAKSSPVKISRRRAIQSIGAVAGVAAIGINAPYVNARQKTIRFLNGEPSVQSVRAMRFAAAQYEKETGVKVQMDTIPAGKAYQKVQTSIKGGKPYDIATLIFLGDVLILAAEKQLVPLNDIIKKYDWGPRILFPMDGNNYWYPYDYNLCWINYRMDLYKKAGLKEPKSWQQLSDNMAALIGGGEDKTDKGIVHPIASSGATNYTSFGYMWAQGVELFDNNWNVILDSPDMKKKAVEYLDFFESIVPKMPDGLAKAGWGVLVSGIQTGQLSHCPGTGRLIDVINVKNSELASNIGIFPFPSSDGRNVALNHGYDGWVVLDTPMTDEALKFLEWFSDEHLINFLHTSPVHYQPTRLDIYEDPRWLSHPDLEKFSHITRWQKRFITDPNVIIRSIDTEGPYPDVRAGKVFRSYALPEMLQNKVLKKMPSEKCVEIAASKIREISA</sequence>
<dbReference type="InterPro" id="IPR050490">
    <property type="entry name" value="Bact_solute-bd_prot1"/>
</dbReference>
<evidence type="ECO:0000256" key="1">
    <source>
        <dbReference type="SAM" id="Phobius"/>
    </source>
</evidence>
<organism evidence="2">
    <name type="scientific">marine metagenome</name>
    <dbReference type="NCBI Taxonomy" id="408172"/>
    <lineage>
        <taxon>unclassified sequences</taxon>
        <taxon>metagenomes</taxon>
        <taxon>ecological metagenomes</taxon>
    </lineage>
</organism>
<dbReference type="PANTHER" id="PTHR43649:SF12">
    <property type="entry name" value="DIACETYLCHITOBIOSE BINDING PROTEIN DASA"/>
    <property type="match status" value="1"/>
</dbReference>
<accession>A0A382F5B4</accession>
<evidence type="ECO:0008006" key="3">
    <source>
        <dbReference type="Google" id="ProtNLM"/>
    </source>
</evidence>
<reference evidence="2" key="1">
    <citation type="submission" date="2018-05" db="EMBL/GenBank/DDBJ databases">
        <authorList>
            <person name="Lanie J.A."/>
            <person name="Ng W.-L."/>
            <person name="Kazmierczak K.M."/>
            <person name="Andrzejewski T.M."/>
            <person name="Davidsen T.M."/>
            <person name="Wayne K.J."/>
            <person name="Tettelin H."/>
            <person name="Glass J.I."/>
            <person name="Rusch D."/>
            <person name="Podicherti R."/>
            <person name="Tsui H.-C.T."/>
            <person name="Winkler M.E."/>
        </authorList>
    </citation>
    <scope>NUCLEOTIDE SEQUENCE</scope>
</reference>
<dbReference type="SUPFAM" id="SSF53850">
    <property type="entry name" value="Periplasmic binding protein-like II"/>
    <property type="match status" value="1"/>
</dbReference>
<dbReference type="PANTHER" id="PTHR43649">
    <property type="entry name" value="ARABINOSE-BINDING PROTEIN-RELATED"/>
    <property type="match status" value="1"/>
</dbReference>
<protein>
    <recommendedName>
        <fullName evidence="3">Extracellular solute-binding protein</fullName>
    </recommendedName>
</protein>
<proteinExistence type="predicted"/>
<dbReference type="Gene3D" id="3.40.190.10">
    <property type="entry name" value="Periplasmic binding protein-like II"/>
    <property type="match status" value="1"/>
</dbReference>
<dbReference type="EMBL" id="UINC01048094">
    <property type="protein sequence ID" value="SVB58208.1"/>
    <property type="molecule type" value="Genomic_DNA"/>
</dbReference>
<keyword evidence="1" id="KW-0472">Membrane</keyword>
<dbReference type="Pfam" id="PF01547">
    <property type="entry name" value="SBP_bac_1"/>
    <property type="match status" value="1"/>
</dbReference>
<dbReference type="AlphaFoldDB" id="A0A382F5B4"/>
<gene>
    <name evidence="2" type="ORF">METZ01_LOCUS211062</name>
</gene>
<keyword evidence="1" id="KW-0812">Transmembrane</keyword>
<feature type="non-terminal residue" evidence="2">
    <location>
        <position position="459"/>
    </location>
</feature>
<dbReference type="InterPro" id="IPR006059">
    <property type="entry name" value="SBP"/>
</dbReference>
<keyword evidence="1" id="KW-1133">Transmembrane helix</keyword>
<feature type="transmembrane region" description="Helical" evidence="1">
    <location>
        <begin position="31"/>
        <end position="51"/>
    </location>
</feature>